<evidence type="ECO:0000256" key="3">
    <source>
        <dbReference type="ARBA" id="ARBA00022490"/>
    </source>
</evidence>
<comment type="catalytic activity">
    <reaction evidence="9 10">
        <text>uridine(1498) in 16S rRNA + S-adenosyl-L-methionine = N(3)-methyluridine(1498) in 16S rRNA + S-adenosyl-L-homocysteine + H(+)</text>
        <dbReference type="Rhea" id="RHEA:42920"/>
        <dbReference type="Rhea" id="RHEA-COMP:10283"/>
        <dbReference type="Rhea" id="RHEA-COMP:10284"/>
        <dbReference type="ChEBI" id="CHEBI:15378"/>
        <dbReference type="ChEBI" id="CHEBI:57856"/>
        <dbReference type="ChEBI" id="CHEBI:59789"/>
        <dbReference type="ChEBI" id="CHEBI:65315"/>
        <dbReference type="ChEBI" id="CHEBI:74502"/>
        <dbReference type="EC" id="2.1.1.193"/>
    </reaction>
</comment>
<dbReference type="PANTHER" id="PTHR30027:SF3">
    <property type="entry name" value="16S RRNA (URACIL(1498)-N(3))-METHYLTRANSFERASE"/>
    <property type="match status" value="1"/>
</dbReference>
<dbReference type="RefSeq" id="WP_108171506.1">
    <property type="nucleotide sequence ID" value="NZ_QBKQ01000002.1"/>
</dbReference>
<evidence type="ECO:0000259" key="11">
    <source>
        <dbReference type="Pfam" id="PF04452"/>
    </source>
</evidence>
<dbReference type="SUPFAM" id="SSF88697">
    <property type="entry name" value="PUA domain-like"/>
    <property type="match status" value="1"/>
</dbReference>
<evidence type="ECO:0000259" key="12">
    <source>
        <dbReference type="Pfam" id="PF20260"/>
    </source>
</evidence>
<accession>A0A2T6AGW2</accession>
<dbReference type="EC" id="2.1.1.193" evidence="10"/>
<protein>
    <recommendedName>
        <fullName evidence="10">Ribosomal RNA small subunit methyltransferase E</fullName>
        <ecNumber evidence="10">2.1.1.193</ecNumber>
    </recommendedName>
</protein>
<dbReference type="Gene3D" id="2.40.240.20">
    <property type="entry name" value="Hypothetical PUA domain-like, domain 1"/>
    <property type="match status" value="1"/>
</dbReference>
<dbReference type="PIRSF" id="PIRSF015601">
    <property type="entry name" value="MTase_slr0722"/>
    <property type="match status" value="1"/>
</dbReference>
<dbReference type="GO" id="GO:0070042">
    <property type="term" value="F:rRNA (uridine-N3-)-methyltransferase activity"/>
    <property type="evidence" value="ECO:0007669"/>
    <property type="project" value="TreeGrafter"/>
</dbReference>
<dbReference type="InterPro" id="IPR029026">
    <property type="entry name" value="tRNA_m1G_MTases_N"/>
</dbReference>
<evidence type="ECO:0000256" key="8">
    <source>
        <dbReference type="ARBA" id="ARBA00025699"/>
    </source>
</evidence>
<dbReference type="InterPro" id="IPR029028">
    <property type="entry name" value="Alpha/beta_knot_MTases"/>
</dbReference>
<dbReference type="GO" id="GO:0070475">
    <property type="term" value="P:rRNA base methylation"/>
    <property type="evidence" value="ECO:0007669"/>
    <property type="project" value="TreeGrafter"/>
</dbReference>
<evidence type="ECO:0000256" key="9">
    <source>
        <dbReference type="ARBA" id="ARBA00047944"/>
    </source>
</evidence>
<dbReference type="InterPro" id="IPR015947">
    <property type="entry name" value="PUA-like_sf"/>
</dbReference>
<comment type="caution">
    <text evidence="13">The sequence shown here is derived from an EMBL/GenBank/DDBJ whole genome shotgun (WGS) entry which is preliminary data.</text>
</comment>
<dbReference type="SUPFAM" id="SSF75217">
    <property type="entry name" value="alpha/beta knot"/>
    <property type="match status" value="1"/>
</dbReference>
<evidence type="ECO:0000313" key="14">
    <source>
        <dbReference type="Proteomes" id="UP000244174"/>
    </source>
</evidence>
<feature type="domain" description="Ribosomal RNA small subunit methyltransferase E methyltransferase" evidence="11">
    <location>
        <begin position="74"/>
        <end position="230"/>
    </location>
</feature>
<dbReference type="Proteomes" id="UP000244174">
    <property type="component" value="Unassembled WGS sequence"/>
</dbReference>
<evidence type="ECO:0000313" key="13">
    <source>
        <dbReference type="EMBL" id="PTX43045.1"/>
    </source>
</evidence>
<keyword evidence="3 10" id="KW-0963">Cytoplasm</keyword>
<dbReference type="GO" id="GO:0005737">
    <property type="term" value="C:cytoplasm"/>
    <property type="evidence" value="ECO:0007669"/>
    <property type="project" value="UniProtKB-SubCell"/>
</dbReference>
<evidence type="ECO:0000256" key="2">
    <source>
        <dbReference type="ARBA" id="ARBA00005528"/>
    </source>
</evidence>
<keyword evidence="6 10" id="KW-0808">Transferase</keyword>
<dbReference type="InterPro" id="IPR006700">
    <property type="entry name" value="RsmE"/>
</dbReference>
<keyword evidence="14" id="KW-1185">Reference proteome</keyword>
<gene>
    <name evidence="13" type="ORF">C8P64_1571</name>
</gene>
<evidence type="ECO:0000256" key="6">
    <source>
        <dbReference type="ARBA" id="ARBA00022679"/>
    </source>
</evidence>
<dbReference type="Pfam" id="PF20260">
    <property type="entry name" value="PUA_4"/>
    <property type="match status" value="1"/>
</dbReference>
<dbReference type="Pfam" id="PF04452">
    <property type="entry name" value="Methyltrans_RNA"/>
    <property type="match status" value="1"/>
</dbReference>
<evidence type="ECO:0000256" key="4">
    <source>
        <dbReference type="ARBA" id="ARBA00022552"/>
    </source>
</evidence>
<dbReference type="NCBIfam" id="NF008702">
    <property type="entry name" value="PRK11713.6-1"/>
    <property type="match status" value="1"/>
</dbReference>
<comment type="subcellular location">
    <subcellularLocation>
        <location evidence="1 10">Cytoplasm</location>
    </subcellularLocation>
</comment>
<comment type="function">
    <text evidence="8 10">Specifically methylates the N3 position of the uracil ring of uridine 1498 (m3U1498) in 16S rRNA. Acts on the fully assembled 30S ribosomal subunit.</text>
</comment>
<organism evidence="13 14">
    <name type="scientific">Christiangramia gaetbulicola</name>
    <dbReference type="NCBI Taxonomy" id="703340"/>
    <lineage>
        <taxon>Bacteria</taxon>
        <taxon>Pseudomonadati</taxon>
        <taxon>Bacteroidota</taxon>
        <taxon>Flavobacteriia</taxon>
        <taxon>Flavobacteriales</taxon>
        <taxon>Flavobacteriaceae</taxon>
        <taxon>Christiangramia</taxon>
    </lineage>
</organism>
<dbReference type="InterPro" id="IPR046886">
    <property type="entry name" value="RsmE_MTase_dom"/>
</dbReference>
<dbReference type="CDD" id="cd18084">
    <property type="entry name" value="RsmE-like"/>
    <property type="match status" value="1"/>
</dbReference>
<dbReference type="Gene3D" id="3.40.1280.10">
    <property type="match status" value="1"/>
</dbReference>
<feature type="domain" description="Ribosomal RNA small subunit methyltransferase E PUA-like" evidence="12">
    <location>
        <begin position="20"/>
        <end position="65"/>
    </location>
</feature>
<evidence type="ECO:0000256" key="5">
    <source>
        <dbReference type="ARBA" id="ARBA00022603"/>
    </source>
</evidence>
<dbReference type="NCBIfam" id="TIGR00046">
    <property type="entry name" value="RsmE family RNA methyltransferase"/>
    <property type="match status" value="1"/>
</dbReference>
<dbReference type="AlphaFoldDB" id="A0A2T6AGW2"/>
<proteinExistence type="inferred from homology"/>
<keyword evidence="4 10" id="KW-0698">rRNA processing</keyword>
<dbReference type="EMBL" id="QBKQ01000002">
    <property type="protein sequence ID" value="PTX43045.1"/>
    <property type="molecule type" value="Genomic_DNA"/>
</dbReference>
<evidence type="ECO:0000256" key="1">
    <source>
        <dbReference type="ARBA" id="ARBA00004496"/>
    </source>
</evidence>
<dbReference type="InterPro" id="IPR046887">
    <property type="entry name" value="RsmE_PUA-like"/>
</dbReference>
<dbReference type="PANTHER" id="PTHR30027">
    <property type="entry name" value="RIBOSOMAL RNA SMALL SUBUNIT METHYLTRANSFERASE E"/>
    <property type="match status" value="1"/>
</dbReference>
<dbReference type="OrthoDB" id="9815641at2"/>
<keyword evidence="7 10" id="KW-0949">S-adenosyl-L-methionine</keyword>
<reference evidence="13 14" key="1">
    <citation type="submission" date="2018-04" db="EMBL/GenBank/DDBJ databases">
        <title>Genomic Encyclopedia of Archaeal and Bacterial Type Strains, Phase II (KMG-II): from individual species to whole genera.</title>
        <authorList>
            <person name="Goeker M."/>
        </authorList>
    </citation>
    <scope>NUCLEOTIDE SEQUENCE [LARGE SCALE GENOMIC DNA]</scope>
    <source>
        <strain evidence="13 14">DSM 23082</strain>
    </source>
</reference>
<evidence type="ECO:0000256" key="7">
    <source>
        <dbReference type="ARBA" id="ARBA00022691"/>
    </source>
</evidence>
<comment type="similarity">
    <text evidence="2 10">Belongs to the RNA methyltransferase RsmE family.</text>
</comment>
<name>A0A2T6AGW2_9FLAO</name>
<evidence type="ECO:0000256" key="10">
    <source>
        <dbReference type="PIRNR" id="PIRNR015601"/>
    </source>
</evidence>
<keyword evidence="5 10" id="KW-0489">Methyltransferase</keyword>
<sequence length="237" mass="27375">MQLFFNPEITEKDTQVTFSRDESKHIVKVLRKSEGDILNITNGKGLIFKAEIIIADVKQCTIKIISAEKEPPPPYYLHMIVAPTKMNDRYEWFLEKAMEIGVHEITPIICDHSERKVVKLERYERVLLSAMKQSLHSRFPKLNEPVTFKDFMEKKLHGSKLIAHCEDVMEKPYLQKKVHPWQAVNILIGPEGDFSKEEIDLALKYGWEQISLGDSRLRTETAAIVACHTVAMKNQEL</sequence>